<dbReference type="AlphaFoldDB" id="A0A7J6WU41"/>
<gene>
    <name evidence="15" type="ORF">FRX31_010404</name>
</gene>
<evidence type="ECO:0000259" key="13">
    <source>
        <dbReference type="PROSITE" id="PS50026"/>
    </source>
</evidence>
<dbReference type="PROSITE" id="PS50948">
    <property type="entry name" value="PAN"/>
    <property type="match status" value="1"/>
</dbReference>
<evidence type="ECO:0000256" key="3">
    <source>
        <dbReference type="ARBA" id="ARBA00022679"/>
    </source>
</evidence>
<dbReference type="Pfam" id="PF00954">
    <property type="entry name" value="S_locus_glycop"/>
    <property type="match status" value="1"/>
</dbReference>
<dbReference type="GO" id="GO:0005524">
    <property type="term" value="F:ATP binding"/>
    <property type="evidence" value="ECO:0007669"/>
    <property type="project" value="UniProtKB-KW"/>
</dbReference>
<dbReference type="GO" id="GO:0004674">
    <property type="term" value="F:protein serine/threonine kinase activity"/>
    <property type="evidence" value="ECO:0007669"/>
    <property type="project" value="UniProtKB-KW"/>
</dbReference>
<comment type="caution">
    <text evidence="15">The sequence shown here is derived from an EMBL/GenBank/DDBJ whole genome shotgun (WGS) entry which is preliminary data.</text>
</comment>
<reference evidence="15 16" key="1">
    <citation type="submission" date="2020-06" db="EMBL/GenBank/DDBJ databases">
        <title>Transcriptomic and genomic resources for Thalictrum thalictroides and T. hernandezii: Facilitating candidate gene discovery in an emerging model plant lineage.</title>
        <authorList>
            <person name="Arias T."/>
            <person name="Riano-Pachon D.M."/>
            <person name="Di Stilio V.S."/>
        </authorList>
    </citation>
    <scope>NUCLEOTIDE SEQUENCE [LARGE SCALE GENOMIC DNA]</scope>
    <source>
        <strain evidence="16">cv. WT478/WT964</strain>
        <tissue evidence="15">Leaves</tissue>
    </source>
</reference>
<dbReference type="InterPro" id="IPR011009">
    <property type="entry name" value="Kinase-like_dom_sf"/>
</dbReference>
<dbReference type="FunFam" id="1.10.510.10:FF:001722">
    <property type="entry name" value="G-type lectin S-receptor-like serine/threonine-protein kinase B120"/>
    <property type="match status" value="1"/>
</dbReference>
<keyword evidence="16" id="KW-1185">Reference proteome</keyword>
<keyword evidence="12" id="KW-1133">Transmembrane helix</keyword>
<comment type="catalytic activity">
    <reaction evidence="9">
        <text>L-threonyl-[protein] + ATP = O-phospho-L-threonyl-[protein] + ADP + H(+)</text>
        <dbReference type="Rhea" id="RHEA:46608"/>
        <dbReference type="Rhea" id="RHEA-COMP:11060"/>
        <dbReference type="Rhea" id="RHEA-COMP:11605"/>
        <dbReference type="ChEBI" id="CHEBI:15378"/>
        <dbReference type="ChEBI" id="CHEBI:30013"/>
        <dbReference type="ChEBI" id="CHEBI:30616"/>
        <dbReference type="ChEBI" id="CHEBI:61977"/>
        <dbReference type="ChEBI" id="CHEBI:456216"/>
        <dbReference type="EC" id="2.7.11.1"/>
    </reaction>
</comment>
<keyword evidence="12" id="KW-0472">Membrane</keyword>
<evidence type="ECO:0000313" key="16">
    <source>
        <dbReference type="Proteomes" id="UP000554482"/>
    </source>
</evidence>
<keyword evidence="5" id="KW-0547">Nucleotide-binding</keyword>
<dbReference type="EC" id="2.7.11.1" evidence="1"/>
<keyword evidence="2" id="KW-0723">Serine/threonine-protein kinase</keyword>
<protein>
    <recommendedName>
        <fullName evidence="1">non-specific serine/threonine protein kinase</fullName>
        <ecNumber evidence="1">2.7.11.1</ecNumber>
    </recommendedName>
</protein>
<keyword evidence="4" id="KW-0732">Signal</keyword>
<evidence type="ECO:0000256" key="10">
    <source>
        <dbReference type="ARBA" id="ARBA00048679"/>
    </source>
</evidence>
<keyword evidence="11" id="KW-0245">EGF-like domain</keyword>
<keyword evidence="12" id="KW-0812">Transmembrane</keyword>
<keyword evidence="3" id="KW-0808">Transferase</keyword>
<dbReference type="SUPFAM" id="SSF56112">
    <property type="entry name" value="Protein kinase-like (PK-like)"/>
    <property type="match status" value="1"/>
</dbReference>
<comment type="caution">
    <text evidence="11">Lacks conserved residue(s) required for the propagation of feature annotation.</text>
</comment>
<evidence type="ECO:0000256" key="2">
    <source>
        <dbReference type="ARBA" id="ARBA00022527"/>
    </source>
</evidence>
<keyword evidence="15" id="KW-0675">Receptor</keyword>
<evidence type="ECO:0000256" key="9">
    <source>
        <dbReference type="ARBA" id="ARBA00047899"/>
    </source>
</evidence>
<dbReference type="GO" id="GO:0048544">
    <property type="term" value="P:recognition of pollen"/>
    <property type="evidence" value="ECO:0007669"/>
    <property type="project" value="InterPro"/>
</dbReference>
<proteinExistence type="predicted"/>
<evidence type="ECO:0000256" key="4">
    <source>
        <dbReference type="ARBA" id="ARBA00022729"/>
    </source>
</evidence>
<dbReference type="InterPro" id="IPR001245">
    <property type="entry name" value="Ser-Thr/Tyr_kinase_cat_dom"/>
</dbReference>
<dbReference type="CDD" id="cd01098">
    <property type="entry name" value="PAN_AP_plant"/>
    <property type="match status" value="1"/>
</dbReference>
<dbReference type="Pfam" id="PF07714">
    <property type="entry name" value="PK_Tyr_Ser-Thr"/>
    <property type="match status" value="1"/>
</dbReference>
<sequence length="441" mass="49513">MTAFHLYGFNIYNDEDADRVYCLYSNMNKSVISRFVLSFEGKIERSYWDNMALGWDVVWLQPNTECQLYGRCGPNGVCNHKGSPICSCLPGFGPLQPADWYSGNWSGGCVRNNPLQCQESKFGSKNGFSKLTNMKLPDNSVTVGGIEQTRDCEEKCNSNCSCVAYSYESGLGCLTWEGDMNDLQTFAKDDGLVLYIHLDKSDLQGRKKESFTWLLVLVILALVALILYAFLTVRRMTRSHRTSSLRHEKDKLHFSMYIEKNSNRHYLDAKELEEGGNQVKGSDLPIFGGYMAPEYAMEGLFSVKSDVFSFGVLLLEIVSGKRNAGFIDPDKQLNLLGYAWELWRENMILDLADPSLGNLYSRDEIARCIQVGLLCVQDNAADRPNMDSVVFMLGSEATALPSPIKPSFSIARTPRETDTYALGSELHFSANAISFSMEYGR</sequence>
<dbReference type="InterPro" id="IPR000858">
    <property type="entry name" value="S_locus_glycoprot_dom"/>
</dbReference>
<keyword evidence="8" id="KW-1015">Disulfide bond</keyword>
<dbReference type="GO" id="GO:0005886">
    <property type="term" value="C:plasma membrane"/>
    <property type="evidence" value="ECO:0007669"/>
    <property type="project" value="TreeGrafter"/>
</dbReference>
<evidence type="ECO:0000256" key="6">
    <source>
        <dbReference type="ARBA" id="ARBA00022777"/>
    </source>
</evidence>
<dbReference type="CDD" id="cd00054">
    <property type="entry name" value="EGF_CA"/>
    <property type="match status" value="1"/>
</dbReference>
<name>A0A7J6WU41_THATH</name>
<evidence type="ECO:0000256" key="8">
    <source>
        <dbReference type="ARBA" id="ARBA00023157"/>
    </source>
</evidence>
<evidence type="ECO:0000256" key="12">
    <source>
        <dbReference type="SAM" id="Phobius"/>
    </source>
</evidence>
<dbReference type="Pfam" id="PF08276">
    <property type="entry name" value="PAN_2"/>
    <property type="match status" value="1"/>
</dbReference>
<evidence type="ECO:0000256" key="5">
    <source>
        <dbReference type="ARBA" id="ARBA00022741"/>
    </source>
</evidence>
<evidence type="ECO:0000259" key="14">
    <source>
        <dbReference type="PROSITE" id="PS50948"/>
    </source>
</evidence>
<feature type="transmembrane region" description="Helical" evidence="12">
    <location>
        <begin position="211"/>
        <end position="231"/>
    </location>
</feature>
<keyword evidence="7" id="KW-0067">ATP-binding</keyword>
<dbReference type="InterPro" id="IPR003609">
    <property type="entry name" value="Pan_app"/>
</dbReference>
<dbReference type="OrthoDB" id="1934880at2759"/>
<dbReference type="SMART" id="SM00473">
    <property type="entry name" value="PAN_AP"/>
    <property type="match status" value="1"/>
</dbReference>
<comment type="catalytic activity">
    <reaction evidence="10">
        <text>L-seryl-[protein] + ATP = O-phospho-L-seryl-[protein] + ADP + H(+)</text>
        <dbReference type="Rhea" id="RHEA:17989"/>
        <dbReference type="Rhea" id="RHEA-COMP:9863"/>
        <dbReference type="Rhea" id="RHEA-COMP:11604"/>
        <dbReference type="ChEBI" id="CHEBI:15378"/>
        <dbReference type="ChEBI" id="CHEBI:29999"/>
        <dbReference type="ChEBI" id="CHEBI:30616"/>
        <dbReference type="ChEBI" id="CHEBI:83421"/>
        <dbReference type="ChEBI" id="CHEBI:456216"/>
        <dbReference type="EC" id="2.7.11.1"/>
    </reaction>
</comment>
<dbReference type="InterPro" id="IPR000742">
    <property type="entry name" value="EGF"/>
</dbReference>
<feature type="domain" description="Apple" evidence="14">
    <location>
        <begin position="117"/>
        <end position="199"/>
    </location>
</feature>
<feature type="domain" description="EGF-like" evidence="13">
    <location>
        <begin position="62"/>
        <end position="98"/>
    </location>
</feature>
<accession>A0A7J6WU41</accession>
<evidence type="ECO:0000313" key="15">
    <source>
        <dbReference type="EMBL" id="KAF5200015.1"/>
    </source>
</evidence>
<dbReference type="EMBL" id="JABWDY010011191">
    <property type="protein sequence ID" value="KAF5200015.1"/>
    <property type="molecule type" value="Genomic_DNA"/>
</dbReference>
<dbReference type="Proteomes" id="UP000554482">
    <property type="component" value="Unassembled WGS sequence"/>
</dbReference>
<keyword evidence="6 15" id="KW-0418">Kinase</keyword>
<dbReference type="PROSITE" id="PS50026">
    <property type="entry name" value="EGF_3"/>
    <property type="match status" value="1"/>
</dbReference>
<dbReference type="Gene3D" id="1.10.510.10">
    <property type="entry name" value="Transferase(Phosphotransferase) domain 1"/>
    <property type="match status" value="1"/>
</dbReference>
<dbReference type="PANTHER" id="PTHR27002:SF181">
    <property type="entry name" value="RECEPTOR-LIKE SERINE_THREONINE-PROTEIN KINASE"/>
    <property type="match status" value="1"/>
</dbReference>
<organism evidence="15 16">
    <name type="scientific">Thalictrum thalictroides</name>
    <name type="common">Rue-anemone</name>
    <name type="synonym">Anemone thalictroides</name>
    <dbReference type="NCBI Taxonomy" id="46969"/>
    <lineage>
        <taxon>Eukaryota</taxon>
        <taxon>Viridiplantae</taxon>
        <taxon>Streptophyta</taxon>
        <taxon>Embryophyta</taxon>
        <taxon>Tracheophyta</taxon>
        <taxon>Spermatophyta</taxon>
        <taxon>Magnoliopsida</taxon>
        <taxon>Ranunculales</taxon>
        <taxon>Ranunculaceae</taxon>
        <taxon>Thalictroideae</taxon>
        <taxon>Thalictrum</taxon>
    </lineage>
</organism>
<evidence type="ECO:0000256" key="1">
    <source>
        <dbReference type="ARBA" id="ARBA00012513"/>
    </source>
</evidence>
<evidence type="ECO:0000256" key="7">
    <source>
        <dbReference type="ARBA" id="ARBA00022840"/>
    </source>
</evidence>
<evidence type="ECO:0000256" key="11">
    <source>
        <dbReference type="PROSITE-ProRule" id="PRU00076"/>
    </source>
</evidence>
<dbReference type="PANTHER" id="PTHR27002">
    <property type="entry name" value="RECEPTOR-LIKE SERINE/THREONINE-PROTEIN KINASE SD1-8"/>
    <property type="match status" value="1"/>
</dbReference>
<dbReference type="SUPFAM" id="SSF57414">
    <property type="entry name" value="Hairpin loop containing domain-like"/>
    <property type="match status" value="1"/>
</dbReference>